<reference evidence="12 14" key="2">
    <citation type="submission" date="2014-03" db="EMBL/GenBank/DDBJ databases">
        <title>Genomics of Bifidobacteria.</title>
        <authorList>
            <person name="Ventura M."/>
            <person name="Milani C."/>
            <person name="Lugli G.A."/>
        </authorList>
    </citation>
    <scope>NUCLEOTIDE SEQUENCE [LARGE SCALE GENOMIC DNA]</scope>
    <source>
        <strain evidence="12 14">LMG 11596</strain>
    </source>
</reference>
<dbReference type="AlphaFoldDB" id="D1NVK3"/>
<feature type="transmembrane region" description="Helical" evidence="9">
    <location>
        <begin position="92"/>
        <end position="109"/>
    </location>
</feature>
<dbReference type="InterPro" id="IPR050879">
    <property type="entry name" value="Acyltransferase_3"/>
</dbReference>
<evidence type="ECO:0000256" key="8">
    <source>
        <dbReference type="SAM" id="MobiDB-lite"/>
    </source>
</evidence>
<dbReference type="GO" id="GO:0009103">
    <property type="term" value="P:lipopolysaccharide biosynthetic process"/>
    <property type="evidence" value="ECO:0007669"/>
    <property type="project" value="TreeGrafter"/>
</dbReference>
<evidence type="ECO:0000256" key="4">
    <source>
        <dbReference type="ARBA" id="ARBA00022692"/>
    </source>
</evidence>
<reference evidence="11 13" key="1">
    <citation type="submission" date="2009-11" db="EMBL/GenBank/DDBJ databases">
        <authorList>
            <person name="Weinstock G."/>
            <person name="Sodergren E."/>
            <person name="Clifton S."/>
            <person name="Fulton L."/>
            <person name="Fulton B."/>
            <person name="Courtney L."/>
            <person name="Fronick C."/>
            <person name="Harrison M."/>
            <person name="Strong C."/>
            <person name="Farmer C."/>
            <person name="Delahaunty K."/>
            <person name="Markovic C."/>
            <person name="Hall O."/>
            <person name="Minx P."/>
            <person name="Tomlinson C."/>
            <person name="Mitreva M."/>
            <person name="Nelson J."/>
            <person name="Hou S."/>
            <person name="Wollam A."/>
            <person name="Pepin K.H."/>
            <person name="Johnson M."/>
            <person name="Bhonagiri V."/>
            <person name="Nash W.E."/>
            <person name="Warren W."/>
            <person name="Chinwalla A."/>
            <person name="Mardis E.R."/>
            <person name="Wilson R.K."/>
        </authorList>
    </citation>
    <scope>NUCLEOTIDE SEQUENCE [LARGE SCALE GENOMIC DNA]</scope>
    <source>
        <strain evidence="11 13">DSM 20093</strain>
    </source>
</reference>
<dbReference type="GO" id="GO:0016747">
    <property type="term" value="F:acyltransferase activity, transferring groups other than amino-acyl groups"/>
    <property type="evidence" value="ECO:0007669"/>
    <property type="project" value="InterPro"/>
</dbReference>
<dbReference type="EMBL" id="ABXB03000003">
    <property type="protein sequence ID" value="EFA22854.1"/>
    <property type="molecule type" value="Genomic_DNA"/>
</dbReference>
<evidence type="ECO:0000313" key="11">
    <source>
        <dbReference type="EMBL" id="EFA22854.1"/>
    </source>
</evidence>
<evidence type="ECO:0000256" key="6">
    <source>
        <dbReference type="ARBA" id="ARBA00023136"/>
    </source>
</evidence>
<dbReference type="Gene3D" id="3.40.50.1110">
    <property type="entry name" value="SGNH hydrolase"/>
    <property type="match status" value="1"/>
</dbReference>
<feature type="transmembrane region" description="Helical" evidence="9">
    <location>
        <begin position="291"/>
        <end position="312"/>
    </location>
</feature>
<protein>
    <submittedName>
        <fullName evidence="12">ABC transporter</fullName>
    </submittedName>
    <submittedName>
        <fullName evidence="11">Acyltransferase</fullName>
    </submittedName>
</protein>
<feature type="domain" description="Acyltransferase 3" evidence="10">
    <location>
        <begin position="26"/>
        <end position="372"/>
    </location>
</feature>
<dbReference type="OrthoDB" id="3404679at2"/>
<evidence type="ECO:0000259" key="10">
    <source>
        <dbReference type="Pfam" id="PF01757"/>
    </source>
</evidence>
<feature type="transmembrane region" description="Helical" evidence="9">
    <location>
        <begin position="432"/>
        <end position="450"/>
    </location>
</feature>
<accession>D1NVK3</accession>
<evidence type="ECO:0000313" key="13">
    <source>
        <dbReference type="Proteomes" id="UP000003656"/>
    </source>
</evidence>
<feature type="transmembrane region" description="Helical" evidence="9">
    <location>
        <begin position="154"/>
        <end position="175"/>
    </location>
</feature>
<evidence type="ECO:0000313" key="14">
    <source>
        <dbReference type="Proteomes" id="UP000029074"/>
    </source>
</evidence>
<feature type="region of interest" description="Disordered" evidence="8">
    <location>
        <begin position="1"/>
        <end position="22"/>
    </location>
</feature>
<sequence>MVRTADVQHATGHKASEREQSHHFTGVDGLRAIAIIGVLLYHTRPSLLTGGLLGVTMFLVVSGFFITRSILNAVDRGTFAYVTYLKRRLRRIWPPVLGSIAFIAPLIYWCTPSLLAKVRADTLPSGLFVSNWVYIFRHDSYFAAAGLPSPLTPLWYTSLLMQFYVIWPFIMLLIWSWRTSREHRIGAIVVLIALSTLEMALMSVAGVDTSRMYYGLDTRAGELLVGALLAVVLHRRRPTTQPRSSGHRRQHATAAEAPMPTVVRTALPVLAAVGLIVMIVLFFVVHGESAGLYRGGFLLVALLSALLVYAAVRSNVVACALSIKPLRYLGSRSFSLYLVHFPLLEVMNPATRTTPIRWWEWIGQFLLIMVVAEAFYQLVEALRGTPLLPWLRSPSSAVRHAVPTPSQRASNATPSRRANTASTGTLRITSRIACALGVVTILVLLLPLHWDAIAQQRAQVLRPELAASATPSVGSSAAPSAAPSQSAAAQPKPSDQADAATAQTGHVTAEKVPFNLHTNDWQCDNAQKICQARVLVVGDSVTLGAQEAIMQHFPNAVVDAAVSRYPSSGVAAIHDHIDTGYDAQVVIVALGSNGTVVPEAIQGYLDAVQGRPLYIVLPRAPASWVDPNIALFRQWAADHDNMGLLDWQKLSGEHPEYLVDDGTHLTPSGQQAFATMLYDAVCPH</sequence>
<feature type="compositionally biased region" description="Low complexity" evidence="8">
    <location>
        <begin position="471"/>
        <end position="500"/>
    </location>
</feature>
<keyword evidence="5 9" id="KW-1133">Transmembrane helix</keyword>
<evidence type="ECO:0000256" key="7">
    <source>
        <dbReference type="ARBA" id="ARBA00023315"/>
    </source>
</evidence>
<gene>
    <name evidence="12" type="ORF">BGLCM_0549</name>
    <name evidence="11" type="ORF">BIFGAL_03892</name>
</gene>
<feature type="transmembrane region" description="Helical" evidence="9">
    <location>
        <begin position="213"/>
        <end position="233"/>
    </location>
</feature>
<dbReference type="RefSeq" id="WP_006295343.1">
    <property type="nucleotide sequence ID" value="NZ_ABXB03000003.1"/>
</dbReference>
<feature type="transmembrane region" description="Helical" evidence="9">
    <location>
        <begin position="266"/>
        <end position="285"/>
    </location>
</feature>
<keyword evidence="7 11" id="KW-0012">Acyltransferase</keyword>
<name>D1NVK3_9BIFI</name>
<feature type="region of interest" description="Disordered" evidence="8">
    <location>
        <begin position="399"/>
        <end position="422"/>
    </location>
</feature>
<dbReference type="eggNOG" id="COG1835">
    <property type="taxonomic scope" value="Bacteria"/>
</dbReference>
<dbReference type="Proteomes" id="UP000029074">
    <property type="component" value="Unassembled WGS sequence"/>
</dbReference>
<dbReference type="GO" id="GO:0005886">
    <property type="term" value="C:plasma membrane"/>
    <property type="evidence" value="ECO:0007669"/>
    <property type="project" value="UniProtKB-SubCell"/>
</dbReference>
<keyword evidence="3 11" id="KW-0808">Transferase</keyword>
<dbReference type="PANTHER" id="PTHR23028">
    <property type="entry name" value="ACETYLTRANSFERASE"/>
    <property type="match status" value="1"/>
</dbReference>
<feature type="region of interest" description="Disordered" evidence="8">
    <location>
        <begin position="471"/>
        <end position="503"/>
    </location>
</feature>
<dbReference type="EMBL" id="JGYW01000003">
    <property type="protein sequence ID" value="KFI59436.1"/>
    <property type="molecule type" value="Genomic_DNA"/>
</dbReference>
<dbReference type="Pfam" id="PF01757">
    <property type="entry name" value="Acyl_transf_3"/>
    <property type="match status" value="1"/>
</dbReference>
<evidence type="ECO:0000256" key="9">
    <source>
        <dbReference type="SAM" id="Phobius"/>
    </source>
</evidence>
<evidence type="ECO:0000256" key="1">
    <source>
        <dbReference type="ARBA" id="ARBA00004651"/>
    </source>
</evidence>
<dbReference type="SUPFAM" id="SSF52266">
    <property type="entry name" value="SGNH hydrolase"/>
    <property type="match status" value="1"/>
</dbReference>
<comment type="subcellular location">
    <subcellularLocation>
        <location evidence="1">Cell membrane</location>
        <topology evidence="1">Multi-pass membrane protein</topology>
    </subcellularLocation>
</comment>
<evidence type="ECO:0000256" key="3">
    <source>
        <dbReference type="ARBA" id="ARBA00022679"/>
    </source>
</evidence>
<feature type="transmembrane region" description="Helical" evidence="9">
    <location>
        <begin position="47"/>
        <end position="71"/>
    </location>
</feature>
<keyword evidence="2" id="KW-1003">Cell membrane</keyword>
<dbReference type="PANTHER" id="PTHR23028:SF53">
    <property type="entry name" value="ACYL_TRANSF_3 DOMAIN-CONTAINING PROTEIN"/>
    <property type="match status" value="1"/>
</dbReference>
<keyword evidence="14" id="KW-1185">Reference proteome</keyword>
<keyword evidence="6 9" id="KW-0472">Membrane</keyword>
<evidence type="ECO:0000313" key="12">
    <source>
        <dbReference type="EMBL" id="KFI59436.1"/>
    </source>
</evidence>
<proteinExistence type="predicted"/>
<evidence type="ECO:0000256" key="5">
    <source>
        <dbReference type="ARBA" id="ARBA00022989"/>
    </source>
</evidence>
<dbReference type="InterPro" id="IPR036514">
    <property type="entry name" value="SGNH_hydro_sf"/>
</dbReference>
<feature type="compositionally biased region" description="Polar residues" evidence="8">
    <location>
        <begin position="404"/>
        <end position="422"/>
    </location>
</feature>
<evidence type="ECO:0000256" key="2">
    <source>
        <dbReference type="ARBA" id="ARBA00022475"/>
    </source>
</evidence>
<comment type="caution">
    <text evidence="11">The sequence shown here is derived from an EMBL/GenBank/DDBJ whole genome shotgun (WGS) entry which is preliminary data.</text>
</comment>
<keyword evidence="4 9" id="KW-0812">Transmembrane</keyword>
<dbReference type="Proteomes" id="UP000003656">
    <property type="component" value="Unassembled WGS sequence"/>
</dbReference>
<organism evidence="11 13">
    <name type="scientific">Bifidobacterium gallicum DSM 20093 = LMG 11596</name>
    <dbReference type="NCBI Taxonomy" id="561180"/>
    <lineage>
        <taxon>Bacteria</taxon>
        <taxon>Bacillati</taxon>
        <taxon>Actinomycetota</taxon>
        <taxon>Actinomycetes</taxon>
        <taxon>Bifidobacteriales</taxon>
        <taxon>Bifidobacteriaceae</taxon>
        <taxon>Bifidobacterium</taxon>
    </lineage>
</organism>
<dbReference type="InterPro" id="IPR002656">
    <property type="entry name" value="Acyl_transf_3_dom"/>
</dbReference>
<feature type="transmembrane region" description="Helical" evidence="9">
    <location>
        <begin position="187"/>
        <end position="207"/>
    </location>
</feature>